<dbReference type="InterPro" id="IPR037516">
    <property type="entry name" value="Tripartite_DENN"/>
</dbReference>
<dbReference type="PROSITE" id="PS50211">
    <property type="entry name" value="DENN"/>
    <property type="match status" value="1"/>
</dbReference>
<feature type="domain" description="UDENN" evidence="3">
    <location>
        <begin position="24"/>
        <end position="466"/>
    </location>
</feature>
<gene>
    <name evidence="4" type="ORF">FRX48_06220</name>
</gene>
<dbReference type="AlphaFoldDB" id="A0A5M8PL53"/>
<dbReference type="InterPro" id="IPR018307">
    <property type="entry name" value="ABL9/DENND6_dom"/>
</dbReference>
<comment type="caution">
    <text evidence="4">The sequence shown here is derived from an EMBL/GenBank/DDBJ whole genome shotgun (WGS) entry which is preliminary data.</text>
</comment>
<evidence type="ECO:0000259" key="3">
    <source>
        <dbReference type="PROSITE" id="PS50211"/>
    </source>
</evidence>
<feature type="compositionally biased region" description="Low complexity" evidence="2">
    <location>
        <begin position="606"/>
        <end position="625"/>
    </location>
</feature>
<accession>A0A5M8PL53</accession>
<dbReference type="EMBL" id="VXIT01000010">
    <property type="protein sequence ID" value="KAA6409608.1"/>
    <property type="molecule type" value="Genomic_DNA"/>
</dbReference>
<name>A0A5M8PL53_9LECA</name>
<dbReference type="PANTHER" id="PTHR31017:SF1">
    <property type="entry name" value="LATE SECRETORY PATHWAY PROTEIN AVL9 HOMOLOG"/>
    <property type="match status" value="1"/>
</dbReference>
<evidence type="ECO:0000256" key="1">
    <source>
        <dbReference type="ARBA" id="ARBA00038178"/>
    </source>
</evidence>
<feature type="region of interest" description="Disordered" evidence="2">
    <location>
        <begin position="606"/>
        <end position="662"/>
    </location>
</feature>
<evidence type="ECO:0000313" key="4">
    <source>
        <dbReference type="EMBL" id="KAA6409608.1"/>
    </source>
</evidence>
<dbReference type="InterPro" id="IPR051731">
    <property type="entry name" value="DENND11/AVL9_GEFs"/>
</dbReference>
<dbReference type="GO" id="GO:0005737">
    <property type="term" value="C:cytoplasm"/>
    <property type="evidence" value="ECO:0007669"/>
    <property type="project" value="TreeGrafter"/>
</dbReference>
<dbReference type="Pfam" id="PF09794">
    <property type="entry name" value="Avl9"/>
    <property type="match status" value="1"/>
</dbReference>
<dbReference type="OrthoDB" id="26278at2759"/>
<dbReference type="Proteomes" id="UP000324767">
    <property type="component" value="Unassembled WGS sequence"/>
</dbReference>
<dbReference type="PANTHER" id="PTHR31017">
    <property type="entry name" value="LATE SECRETORY PATHWAY PROTEIN AVL9-RELATED"/>
    <property type="match status" value="1"/>
</dbReference>
<comment type="similarity">
    <text evidence="1">Belongs to the AVL9 family.</text>
</comment>
<proteinExistence type="inferred from homology"/>
<evidence type="ECO:0000313" key="5">
    <source>
        <dbReference type="Proteomes" id="UP000324767"/>
    </source>
</evidence>
<feature type="compositionally biased region" description="Basic and acidic residues" evidence="2">
    <location>
        <begin position="647"/>
        <end position="662"/>
    </location>
</feature>
<reference evidence="4 5" key="1">
    <citation type="submission" date="2019-09" db="EMBL/GenBank/DDBJ databases">
        <title>The hologenome of the rock-dwelling lichen Lasallia pustulata.</title>
        <authorList>
            <person name="Greshake Tzovaras B."/>
            <person name="Segers F."/>
            <person name="Bicker A."/>
            <person name="Dal Grande F."/>
            <person name="Otte J."/>
            <person name="Hankeln T."/>
            <person name="Schmitt I."/>
            <person name="Ebersberger I."/>
        </authorList>
    </citation>
    <scope>NUCLEOTIDE SEQUENCE [LARGE SCALE GENOMIC DNA]</scope>
    <source>
        <strain evidence="4">A1-1</strain>
    </source>
</reference>
<sequence>MKAHLVCCCCSIHSSMSSGASFKPVVCVVGFHHAKGPEIESWFGVEDGHDPATDNDWSSLPFMALSDGAHTTTEDFSYFTLVRRRTSTQPATSLFGISCTRQMDANELLKRPADVTRSTVQKAVVVIADSPQHFGHLREKLSMVTGAWFAQRDFTDVDILEQFQRSLSSSLQDTEDDRDQYLGLSLRELIHEFKYQTLVLFKCCLLQPKMLFFGSRCERLCMMQFSLISLIPGLIRKLEDCADPDLDSNEKNMFTPTSLKTSERNSLLSYMGLPLQLFGKGSLFGPYTPLQQLDVLADYGTKSYIVGSTNSLLLQQKDRHSDILINLDESTIDITSTSLRSALVLSVADRRWIDVLTQTIADTWDEHNPSRPKSMGYMGSEEFIRLQFEEYLLALLASVKYHLYLHKPPTFASFPPKDTLTDIEGDPALDFNIDWIDAWRATPNFALFDRHTDSHLFDIVGPKHPTAGNLTIEDVQRRLAQQVAELHLDERLASSKDLLNKHLATGQKKVSTAFNNLWADIEVMREAQRRRHEELRAANLAAAAPAHEKPPFAAPRFARAPDLSHAQAAVGAAGLKAGAYISSWGAWASERRKGWGRTASSSSSSVSVAAASADAAASPAVVSTSPGKSGPARARERPDGGSPVKVRNREAKGGDGIGRLDA</sequence>
<protein>
    <recommendedName>
        <fullName evidence="3">UDENN domain-containing protein</fullName>
    </recommendedName>
</protein>
<organism evidence="4 5">
    <name type="scientific">Lasallia pustulata</name>
    <dbReference type="NCBI Taxonomy" id="136370"/>
    <lineage>
        <taxon>Eukaryota</taxon>
        <taxon>Fungi</taxon>
        <taxon>Dikarya</taxon>
        <taxon>Ascomycota</taxon>
        <taxon>Pezizomycotina</taxon>
        <taxon>Lecanoromycetes</taxon>
        <taxon>OSLEUM clade</taxon>
        <taxon>Umbilicariomycetidae</taxon>
        <taxon>Umbilicariales</taxon>
        <taxon>Umbilicariaceae</taxon>
        <taxon>Lasallia</taxon>
    </lineage>
</organism>
<evidence type="ECO:0000256" key="2">
    <source>
        <dbReference type="SAM" id="MobiDB-lite"/>
    </source>
</evidence>